<dbReference type="InterPro" id="IPR011611">
    <property type="entry name" value="PfkB_dom"/>
</dbReference>
<proteinExistence type="inferred from homology"/>
<dbReference type="Proteomes" id="UP000229307">
    <property type="component" value="Unassembled WGS sequence"/>
</dbReference>
<dbReference type="InterPro" id="IPR017583">
    <property type="entry name" value="Tagatose/fructose_Pkinase"/>
</dbReference>
<comment type="caution">
    <text evidence="8">The sequence shown here is derived from an EMBL/GenBank/DDBJ whole genome shotgun (WGS) entry which is preliminary data.</text>
</comment>
<dbReference type="Gene3D" id="3.40.1190.20">
    <property type="match status" value="1"/>
</dbReference>
<dbReference type="GO" id="GO:0044281">
    <property type="term" value="P:small molecule metabolic process"/>
    <property type="evidence" value="ECO:0007669"/>
    <property type="project" value="UniProtKB-ARBA"/>
</dbReference>
<protein>
    <recommendedName>
        <fullName evidence="7">Carbohydrate kinase PfkB domain-containing protein</fullName>
    </recommendedName>
</protein>
<dbReference type="FunFam" id="3.40.1190.20:FF:000001">
    <property type="entry name" value="Phosphofructokinase"/>
    <property type="match status" value="1"/>
</dbReference>
<dbReference type="NCBIfam" id="TIGR03168">
    <property type="entry name" value="1-PFK"/>
    <property type="match status" value="1"/>
</dbReference>
<evidence type="ECO:0000313" key="8">
    <source>
        <dbReference type="EMBL" id="PIZ17773.1"/>
    </source>
</evidence>
<keyword evidence="3" id="KW-0547">Nucleotide-binding</keyword>
<dbReference type="CDD" id="cd01164">
    <property type="entry name" value="FruK_PfkB_like"/>
    <property type="match status" value="1"/>
</dbReference>
<evidence type="ECO:0000256" key="4">
    <source>
        <dbReference type="ARBA" id="ARBA00022777"/>
    </source>
</evidence>
<dbReference type="SUPFAM" id="SSF53613">
    <property type="entry name" value="Ribokinase-like"/>
    <property type="match status" value="1"/>
</dbReference>
<organism evidence="8 9">
    <name type="scientific">Candidatus Desantisbacteria bacterium CG_4_10_14_0_8_um_filter_48_22</name>
    <dbReference type="NCBI Taxonomy" id="1974543"/>
    <lineage>
        <taxon>Bacteria</taxon>
        <taxon>Candidatus Desantisiibacteriota</taxon>
    </lineage>
</organism>
<evidence type="ECO:0000256" key="2">
    <source>
        <dbReference type="ARBA" id="ARBA00022679"/>
    </source>
</evidence>
<dbReference type="EMBL" id="PFMR01000086">
    <property type="protein sequence ID" value="PIZ17773.1"/>
    <property type="molecule type" value="Genomic_DNA"/>
</dbReference>
<reference evidence="9" key="1">
    <citation type="submission" date="2017-09" db="EMBL/GenBank/DDBJ databases">
        <title>Depth-based differentiation of microbial function through sediment-hosted aquifers and enrichment of novel symbionts in the deep terrestrial subsurface.</title>
        <authorList>
            <person name="Probst A.J."/>
            <person name="Ladd B."/>
            <person name="Jarett J.K."/>
            <person name="Geller-Mcgrath D.E."/>
            <person name="Sieber C.M.K."/>
            <person name="Emerson J.B."/>
            <person name="Anantharaman K."/>
            <person name="Thomas B.C."/>
            <person name="Malmstrom R."/>
            <person name="Stieglmeier M."/>
            <person name="Klingl A."/>
            <person name="Woyke T."/>
            <person name="Ryan C.M."/>
            <person name="Banfield J.F."/>
        </authorList>
    </citation>
    <scope>NUCLEOTIDE SEQUENCE [LARGE SCALE GENOMIC DNA]</scope>
</reference>
<evidence type="ECO:0000256" key="1">
    <source>
        <dbReference type="ARBA" id="ARBA00010688"/>
    </source>
</evidence>
<dbReference type="PANTHER" id="PTHR46566:SF2">
    <property type="entry name" value="ATP-DEPENDENT 6-PHOSPHOFRUCTOKINASE ISOZYME 2"/>
    <property type="match status" value="1"/>
</dbReference>
<evidence type="ECO:0000313" key="9">
    <source>
        <dbReference type="Proteomes" id="UP000229307"/>
    </source>
</evidence>
<dbReference type="GO" id="GO:0005829">
    <property type="term" value="C:cytosol"/>
    <property type="evidence" value="ECO:0007669"/>
    <property type="project" value="TreeGrafter"/>
</dbReference>
<keyword evidence="4" id="KW-0418">Kinase</keyword>
<sequence length="316" mass="34609">MIATLTLNPSLDLTASLKKVDLRDINRVPEIQRDPGGKGINISRIIRRLKGSTVAYGFIGGYTGTKICELLKKEGVRTDFVRIAGDNRSNISIEITGKRGQIKINEDGPSVKAGDFRKLFSKLSALTRRDCLIISGSIPAGTDEDIYARIIRLMRRTGTKTVLDSDGEPFFRGVKEKPFLIKPNIFEAERLLKRITGRVFRICSEEELAEAACILACHSEIAIISWGARGIMAASKGRLWRLRPPVRLKRSGVGSGDAVVAGFTHAYMNNKGIEESLRQGIACGTASSIRKGTALCRPADVSRLARKTTITSLHSL</sequence>
<gene>
    <name evidence="8" type="ORF">COY52_02915</name>
</gene>
<evidence type="ECO:0000256" key="6">
    <source>
        <dbReference type="PIRNR" id="PIRNR000535"/>
    </source>
</evidence>
<comment type="similarity">
    <text evidence="1">Belongs to the carbohydrate kinase PfkB family.</text>
</comment>
<evidence type="ECO:0000259" key="7">
    <source>
        <dbReference type="Pfam" id="PF00294"/>
    </source>
</evidence>
<name>A0A2M7SEN1_9BACT</name>
<dbReference type="GO" id="GO:0005524">
    <property type="term" value="F:ATP binding"/>
    <property type="evidence" value="ECO:0007669"/>
    <property type="project" value="UniProtKB-KW"/>
</dbReference>
<dbReference type="GO" id="GO:0008443">
    <property type="term" value="F:phosphofructokinase activity"/>
    <property type="evidence" value="ECO:0007669"/>
    <property type="project" value="TreeGrafter"/>
</dbReference>
<evidence type="ECO:0000256" key="5">
    <source>
        <dbReference type="ARBA" id="ARBA00022840"/>
    </source>
</evidence>
<dbReference type="InterPro" id="IPR029056">
    <property type="entry name" value="Ribokinase-like"/>
</dbReference>
<keyword evidence="2 6" id="KW-0808">Transferase</keyword>
<dbReference type="PIRSF" id="PIRSF000535">
    <property type="entry name" value="1PFK/6PFK/LacC"/>
    <property type="match status" value="1"/>
</dbReference>
<feature type="domain" description="Carbohydrate kinase PfkB" evidence="7">
    <location>
        <begin position="8"/>
        <end position="298"/>
    </location>
</feature>
<dbReference type="GO" id="GO:0016052">
    <property type="term" value="P:carbohydrate catabolic process"/>
    <property type="evidence" value="ECO:0007669"/>
    <property type="project" value="UniProtKB-ARBA"/>
</dbReference>
<dbReference type="PANTHER" id="PTHR46566">
    <property type="entry name" value="1-PHOSPHOFRUCTOKINASE-RELATED"/>
    <property type="match status" value="1"/>
</dbReference>
<accession>A0A2M7SEN1</accession>
<dbReference type="Pfam" id="PF00294">
    <property type="entry name" value="PfkB"/>
    <property type="match status" value="1"/>
</dbReference>
<dbReference type="AlphaFoldDB" id="A0A2M7SEN1"/>
<keyword evidence="5" id="KW-0067">ATP-binding</keyword>
<evidence type="ECO:0000256" key="3">
    <source>
        <dbReference type="ARBA" id="ARBA00022741"/>
    </source>
</evidence>